<dbReference type="Proteomes" id="UP001320148">
    <property type="component" value="Chromosome"/>
</dbReference>
<evidence type="ECO:0000256" key="1">
    <source>
        <dbReference type="SAM" id="Phobius"/>
    </source>
</evidence>
<dbReference type="RefSeq" id="WP_236891884.1">
    <property type="nucleotide sequence ID" value="NZ_AP024488.1"/>
</dbReference>
<dbReference type="EMBL" id="AP024488">
    <property type="protein sequence ID" value="BCS95614.1"/>
    <property type="molecule type" value="Genomic_DNA"/>
</dbReference>
<evidence type="ECO:0000313" key="3">
    <source>
        <dbReference type="Proteomes" id="UP001320148"/>
    </source>
</evidence>
<name>A0ABN6EZ78_9BACT</name>
<reference evidence="2 3" key="1">
    <citation type="submission" date="2021-02" db="EMBL/GenBank/DDBJ databases">
        <title>Complete genome of Desulfoluna sp. strain ASN36.</title>
        <authorList>
            <person name="Takahashi A."/>
            <person name="Kojima H."/>
            <person name="Fukui M."/>
        </authorList>
    </citation>
    <scope>NUCLEOTIDE SEQUENCE [LARGE SCALE GENOMIC DNA]</scope>
    <source>
        <strain evidence="2 3">ASN36</strain>
    </source>
</reference>
<organism evidence="2 3">
    <name type="scientific">Desulfoluna limicola</name>
    <dbReference type="NCBI Taxonomy" id="2810562"/>
    <lineage>
        <taxon>Bacteria</taxon>
        <taxon>Pseudomonadati</taxon>
        <taxon>Thermodesulfobacteriota</taxon>
        <taxon>Desulfobacteria</taxon>
        <taxon>Desulfobacterales</taxon>
        <taxon>Desulfolunaceae</taxon>
        <taxon>Desulfoluna</taxon>
    </lineage>
</organism>
<feature type="transmembrane region" description="Helical" evidence="1">
    <location>
        <begin position="35"/>
        <end position="54"/>
    </location>
</feature>
<accession>A0ABN6EZ78</accession>
<evidence type="ECO:0008006" key="4">
    <source>
        <dbReference type="Google" id="ProtNLM"/>
    </source>
</evidence>
<keyword evidence="3" id="KW-1185">Reference proteome</keyword>
<keyword evidence="1" id="KW-0472">Membrane</keyword>
<gene>
    <name evidence="2" type="ORF">DSLASN_12460</name>
</gene>
<sequence length="123" mass="12710">MNTLDITQFSRPRKLALAALTAAWALDLGYGIFVTQGLSLIKVTLLLLSLTLAFSEQKGGAIGCALVALLMAVISGAQAAAFSSQPPSPDLIASLATLTLFFLATLFLGVAVVKTKSKNVLGS</sequence>
<proteinExistence type="predicted"/>
<keyword evidence="1" id="KW-0812">Transmembrane</keyword>
<protein>
    <recommendedName>
        <fullName evidence="4">Holin</fullName>
    </recommendedName>
</protein>
<evidence type="ECO:0000313" key="2">
    <source>
        <dbReference type="EMBL" id="BCS95614.1"/>
    </source>
</evidence>
<keyword evidence="1" id="KW-1133">Transmembrane helix</keyword>
<feature type="transmembrane region" description="Helical" evidence="1">
    <location>
        <begin position="61"/>
        <end position="80"/>
    </location>
</feature>
<feature type="transmembrane region" description="Helical" evidence="1">
    <location>
        <begin position="92"/>
        <end position="113"/>
    </location>
</feature>